<dbReference type="EMBL" id="RBVX01000004">
    <property type="protein sequence ID" value="RSL34222.1"/>
    <property type="molecule type" value="Genomic_DNA"/>
</dbReference>
<evidence type="ECO:0000313" key="1">
    <source>
        <dbReference type="EMBL" id="RSL34222.1"/>
    </source>
</evidence>
<dbReference type="Gene3D" id="3.40.50.720">
    <property type="entry name" value="NAD(P)-binding Rossmann-like Domain"/>
    <property type="match status" value="1"/>
</dbReference>
<dbReference type="InterPro" id="IPR036291">
    <property type="entry name" value="NAD(P)-bd_dom_sf"/>
</dbReference>
<protein>
    <recommendedName>
        <fullName evidence="3">Pyrroline-5-carboxylate reductase catalytic N-terminal domain-containing protein</fullName>
    </recommendedName>
</protein>
<dbReference type="Proteomes" id="UP000275076">
    <property type="component" value="Unassembled WGS sequence"/>
</dbReference>
<name>A0A3R9P767_9BACI</name>
<proteinExistence type="predicted"/>
<organism evidence="1 2">
    <name type="scientific">Salibacterium salarium</name>
    <dbReference type="NCBI Taxonomy" id="284579"/>
    <lineage>
        <taxon>Bacteria</taxon>
        <taxon>Bacillati</taxon>
        <taxon>Bacillota</taxon>
        <taxon>Bacilli</taxon>
        <taxon>Bacillales</taxon>
        <taxon>Bacillaceae</taxon>
    </lineage>
</organism>
<accession>A0A3R9P767</accession>
<sequence>MLLVGYGKLTEMILSLNQEQKTFYIYNRTADKVKKAASFDKRIQYCNPESFSKFRYVFLALPSEACVSFIKQYASLFPEGSVFFLPATSLSADELKREAPDHRIVPSKFAGHAQQAKRDKQPGVFVVPTSFEEEQDTLKKWLGPVFNVVDGTEEMVETANRVAVEETMKLVVALENRLNDAKVSHAVQDAVLAQIPAGVTSAHLEGTHGAFAKKVLKQLEMDKGDKG</sequence>
<dbReference type="RefSeq" id="WP_125555046.1">
    <property type="nucleotide sequence ID" value="NZ_RBVX01000004.1"/>
</dbReference>
<evidence type="ECO:0000313" key="2">
    <source>
        <dbReference type="Proteomes" id="UP000275076"/>
    </source>
</evidence>
<keyword evidence="2" id="KW-1185">Reference proteome</keyword>
<comment type="caution">
    <text evidence="1">The sequence shown here is derived from an EMBL/GenBank/DDBJ whole genome shotgun (WGS) entry which is preliminary data.</text>
</comment>
<gene>
    <name evidence="1" type="ORF">D7Z54_06585</name>
</gene>
<dbReference type="AlphaFoldDB" id="A0A3R9P767"/>
<dbReference type="OrthoDB" id="2962404at2"/>
<dbReference type="SUPFAM" id="SSF51735">
    <property type="entry name" value="NAD(P)-binding Rossmann-fold domains"/>
    <property type="match status" value="1"/>
</dbReference>
<evidence type="ECO:0008006" key="3">
    <source>
        <dbReference type="Google" id="ProtNLM"/>
    </source>
</evidence>
<reference evidence="1 2" key="1">
    <citation type="submission" date="2018-10" db="EMBL/GenBank/DDBJ databases">
        <title>Draft genome sequence of Bacillus salarius IM0101, isolated from a hypersaline soil in Inner Mongolia, China.</title>
        <authorList>
            <person name="Yamprayoonswat W."/>
            <person name="Boonvisut S."/>
            <person name="Jumpathong W."/>
            <person name="Sittihan S."/>
            <person name="Ruangsuj P."/>
            <person name="Wanthongcharoen S."/>
            <person name="Thongpramul N."/>
            <person name="Pimmason S."/>
            <person name="Yu B."/>
            <person name="Yasawong M."/>
        </authorList>
    </citation>
    <scope>NUCLEOTIDE SEQUENCE [LARGE SCALE GENOMIC DNA]</scope>
    <source>
        <strain evidence="1 2">IM0101</strain>
    </source>
</reference>